<sequence>MAYFERDAEEIQQVLSTSGSHEMREIFLQMVVAKRLQARSLLDVDACPVVLESGKARHSLHSVAEQVTSHRLRHSLGDGADGHSCSANTCTYHRIGSNVYVCEKSGRAHVCDQSCKKRVRWLMPHEEQCNREDEGCVGDEFQGGQFGRCFSSGYSCTSEAELNAAIWGGSLDGVHRRRSRSPPCNFK</sequence>
<proteinExistence type="predicted"/>
<dbReference type="EMBL" id="LGRX02013705">
    <property type="protein sequence ID" value="KAK3265791.1"/>
    <property type="molecule type" value="Genomic_DNA"/>
</dbReference>
<organism evidence="1 2">
    <name type="scientific">Cymbomonas tetramitiformis</name>
    <dbReference type="NCBI Taxonomy" id="36881"/>
    <lineage>
        <taxon>Eukaryota</taxon>
        <taxon>Viridiplantae</taxon>
        <taxon>Chlorophyta</taxon>
        <taxon>Pyramimonadophyceae</taxon>
        <taxon>Pyramimonadales</taxon>
        <taxon>Pyramimonadaceae</taxon>
        <taxon>Cymbomonas</taxon>
    </lineage>
</organism>
<protein>
    <submittedName>
        <fullName evidence="1">Uncharacterized protein</fullName>
    </submittedName>
</protein>
<comment type="caution">
    <text evidence="1">The sequence shown here is derived from an EMBL/GenBank/DDBJ whole genome shotgun (WGS) entry which is preliminary data.</text>
</comment>
<name>A0AAE0FV43_9CHLO</name>
<evidence type="ECO:0000313" key="1">
    <source>
        <dbReference type="EMBL" id="KAK3265791.1"/>
    </source>
</evidence>
<reference evidence="1 2" key="1">
    <citation type="journal article" date="2015" name="Genome Biol. Evol.">
        <title>Comparative Genomics of a Bacterivorous Green Alga Reveals Evolutionary Causalities and Consequences of Phago-Mixotrophic Mode of Nutrition.</title>
        <authorList>
            <person name="Burns J.A."/>
            <person name="Paasch A."/>
            <person name="Narechania A."/>
            <person name="Kim E."/>
        </authorList>
    </citation>
    <scope>NUCLEOTIDE SEQUENCE [LARGE SCALE GENOMIC DNA]</scope>
    <source>
        <strain evidence="1 2">PLY_AMNH</strain>
    </source>
</reference>
<dbReference type="AlphaFoldDB" id="A0AAE0FV43"/>
<keyword evidence="2" id="KW-1185">Reference proteome</keyword>
<gene>
    <name evidence="1" type="ORF">CYMTET_25554</name>
</gene>
<dbReference type="Proteomes" id="UP001190700">
    <property type="component" value="Unassembled WGS sequence"/>
</dbReference>
<evidence type="ECO:0000313" key="2">
    <source>
        <dbReference type="Proteomes" id="UP001190700"/>
    </source>
</evidence>
<accession>A0AAE0FV43</accession>